<gene>
    <name evidence="8" type="primary">NME7</name>
</gene>
<dbReference type="PROSITE" id="PS51374">
    <property type="entry name" value="NDPK_LIKE"/>
    <property type="match status" value="1"/>
</dbReference>
<reference evidence="8" key="1">
    <citation type="submission" date="2025-08" db="UniProtKB">
        <authorList>
            <consortium name="Ensembl"/>
        </authorList>
    </citation>
    <scope>IDENTIFICATION</scope>
</reference>
<evidence type="ECO:0000256" key="1">
    <source>
        <dbReference type="ARBA" id="ARBA00008142"/>
    </source>
</evidence>
<evidence type="ECO:0000256" key="2">
    <source>
        <dbReference type="ARBA" id="ARBA00022679"/>
    </source>
</evidence>
<dbReference type="PANTHER" id="PTHR46161">
    <property type="entry name" value="NUCLEOSIDE DIPHOSPHATE KINASE"/>
    <property type="match status" value="1"/>
</dbReference>
<keyword evidence="4" id="KW-0418">Kinase</keyword>
<accession>A0A8C5RVH0</accession>
<dbReference type="PANTHER" id="PTHR46161:SF3">
    <property type="entry name" value="NUCLEOSIDE DIPHOSPHATE KINASE DDB_G0292928-RELATED"/>
    <property type="match status" value="1"/>
</dbReference>
<keyword evidence="5" id="KW-0067">ATP-binding</keyword>
<evidence type="ECO:0000313" key="9">
    <source>
        <dbReference type="Proteomes" id="UP000694406"/>
    </source>
</evidence>
<protein>
    <submittedName>
        <fullName evidence="8">NME/NM23 family member 7</fullName>
    </submittedName>
</protein>
<keyword evidence="2" id="KW-0808">Transferase</keyword>
<dbReference type="SUPFAM" id="SSF54919">
    <property type="entry name" value="Nucleoside diphosphate kinase, NDK"/>
    <property type="match status" value="1"/>
</dbReference>
<comment type="similarity">
    <text evidence="1 6">Belongs to the NDK family.</text>
</comment>
<sequence>MHKLIFFNFSFKSDNRTLALLKPDVGLRVGEVIDMIINSDFNHYFSKNGNMFITSGPVVAMEILGDDAIGKWKQLLGPANSIVARTDAPNSIRARFGSDSIRNVAHGPDSFASAASVSFSNKHLIAHSVHDLVSVMICYEDFFYKSEYSLVQSSTSDK</sequence>
<organism evidence="8 9">
    <name type="scientific">Laticauda laticaudata</name>
    <name type="common">Blue-ringed sea krait</name>
    <name type="synonym">Blue-lipped sea krait</name>
    <dbReference type="NCBI Taxonomy" id="8630"/>
    <lineage>
        <taxon>Eukaryota</taxon>
        <taxon>Metazoa</taxon>
        <taxon>Chordata</taxon>
        <taxon>Craniata</taxon>
        <taxon>Vertebrata</taxon>
        <taxon>Euteleostomi</taxon>
        <taxon>Lepidosauria</taxon>
        <taxon>Squamata</taxon>
        <taxon>Bifurcata</taxon>
        <taxon>Unidentata</taxon>
        <taxon>Episquamata</taxon>
        <taxon>Toxicofera</taxon>
        <taxon>Serpentes</taxon>
        <taxon>Colubroidea</taxon>
        <taxon>Elapidae</taxon>
        <taxon>Laticaudinae</taxon>
        <taxon>Laticauda</taxon>
    </lineage>
</organism>
<dbReference type="InterPro" id="IPR036850">
    <property type="entry name" value="NDK-like_dom_sf"/>
</dbReference>
<dbReference type="Gene3D" id="3.30.70.141">
    <property type="entry name" value="Nucleoside diphosphate kinase-like domain"/>
    <property type="match status" value="1"/>
</dbReference>
<evidence type="ECO:0000313" key="8">
    <source>
        <dbReference type="Ensembl" id="ENSLLTP00000009140.1"/>
    </source>
</evidence>
<dbReference type="Pfam" id="PF00334">
    <property type="entry name" value="NDK"/>
    <property type="match status" value="1"/>
</dbReference>
<dbReference type="SMART" id="SM00562">
    <property type="entry name" value="NDK"/>
    <property type="match status" value="1"/>
</dbReference>
<keyword evidence="9" id="KW-1185">Reference proteome</keyword>
<comment type="caution">
    <text evidence="6">Lacks conserved residue(s) required for the propagation of feature annotation.</text>
</comment>
<evidence type="ECO:0000256" key="5">
    <source>
        <dbReference type="ARBA" id="ARBA00022840"/>
    </source>
</evidence>
<name>A0A8C5RVH0_LATLA</name>
<feature type="domain" description="Nucleoside diphosphate kinase-like" evidence="7">
    <location>
        <begin position="14"/>
        <end position="126"/>
    </location>
</feature>
<keyword evidence="3" id="KW-0547">Nucleotide-binding</keyword>
<evidence type="ECO:0000256" key="6">
    <source>
        <dbReference type="PROSITE-ProRule" id="PRU00706"/>
    </source>
</evidence>
<proteinExistence type="inferred from homology"/>
<reference evidence="8" key="2">
    <citation type="submission" date="2025-09" db="UniProtKB">
        <authorList>
            <consortium name="Ensembl"/>
        </authorList>
    </citation>
    <scope>IDENTIFICATION</scope>
</reference>
<evidence type="ECO:0000256" key="3">
    <source>
        <dbReference type="ARBA" id="ARBA00022741"/>
    </source>
</evidence>
<dbReference type="GO" id="GO:0005524">
    <property type="term" value="F:ATP binding"/>
    <property type="evidence" value="ECO:0007669"/>
    <property type="project" value="UniProtKB-KW"/>
</dbReference>
<dbReference type="Ensembl" id="ENSLLTT00000009485.1">
    <property type="protein sequence ID" value="ENSLLTP00000009140.1"/>
    <property type="gene ID" value="ENSLLTG00000006958.1"/>
</dbReference>
<dbReference type="AlphaFoldDB" id="A0A8C5RVH0"/>
<dbReference type="GO" id="GO:0016301">
    <property type="term" value="F:kinase activity"/>
    <property type="evidence" value="ECO:0007669"/>
    <property type="project" value="UniProtKB-KW"/>
</dbReference>
<dbReference type="GeneTree" id="ENSGT00940000158946"/>
<evidence type="ECO:0000256" key="4">
    <source>
        <dbReference type="ARBA" id="ARBA00022777"/>
    </source>
</evidence>
<dbReference type="InterPro" id="IPR034907">
    <property type="entry name" value="NDK-like_dom"/>
</dbReference>
<dbReference type="Proteomes" id="UP000694406">
    <property type="component" value="Unplaced"/>
</dbReference>
<evidence type="ECO:0000259" key="7">
    <source>
        <dbReference type="SMART" id="SM00562"/>
    </source>
</evidence>